<evidence type="ECO:0000256" key="6">
    <source>
        <dbReference type="SAM" id="MobiDB-lite"/>
    </source>
</evidence>
<sequence>MKYLERWPELHSCVSTLFSHIFENYRVQDARGTTTPTDPAPRNTSIPRPSKRANAWEDELYSGVPPFVEQFDKELQGYFSGNFSCVSGTIMLDWWKVHHLHFPTVGHMARDFLCIPTSSVSVKRLFSRCKLTISGVRSSMSFETARRRICCQHWMKAGVDAGTVRTPPQVDKGID</sequence>
<reference evidence="8 9" key="1">
    <citation type="submission" date="2013-12" db="EMBL/GenBank/DDBJ databases">
        <authorList>
            <person name="Cubeta M."/>
            <person name="Pakala S."/>
            <person name="Fedorova N."/>
            <person name="Thomas E."/>
            <person name="Dean R."/>
            <person name="Jabaji S."/>
            <person name="Neate S."/>
            <person name="Toda T."/>
            <person name="Tavantzis S."/>
            <person name="Vilgalys R."/>
            <person name="Bharathan N."/>
            <person name="Pakala S."/>
            <person name="Losada L.S."/>
            <person name="Zafar N."/>
            <person name="Nierman W."/>
        </authorList>
    </citation>
    <scope>NUCLEOTIDE SEQUENCE [LARGE SCALE GENOMIC DNA]</scope>
    <source>
        <strain evidence="8 9">123E</strain>
    </source>
</reference>
<evidence type="ECO:0000313" key="9">
    <source>
        <dbReference type="Proteomes" id="UP000027456"/>
    </source>
</evidence>
<name>A0A074RKZ7_9AGAM</name>
<keyword evidence="9" id="KW-1185">Reference proteome</keyword>
<keyword evidence="3" id="KW-0863">Zinc-finger</keyword>
<evidence type="ECO:0000256" key="5">
    <source>
        <dbReference type="ARBA" id="ARBA00023242"/>
    </source>
</evidence>
<dbReference type="InterPro" id="IPR008906">
    <property type="entry name" value="HATC_C_dom"/>
</dbReference>
<dbReference type="OrthoDB" id="3264316at2759"/>
<accession>A0A074RKZ7</accession>
<organism evidence="8 9">
    <name type="scientific">Rhizoctonia solani 123E</name>
    <dbReference type="NCBI Taxonomy" id="1423351"/>
    <lineage>
        <taxon>Eukaryota</taxon>
        <taxon>Fungi</taxon>
        <taxon>Dikarya</taxon>
        <taxon>Basidiomycota</taxon>
        <taxon>Agaricomycotina</taxon>
        <taxon>Agaricomycetes</taxon>
        <taxon>Cantharellales</taxon>
        <taxon>Ceratobasidiaceae</taxon>
        <taxon>Rhizoctonia</taxon>
    </lineage>
</organism>
<evidence type="ECO:0000313" key="8">
    <source>
        <dbReference type="EMBL" id="KEP46025.1"/>
    </source>
</evidence>
<gene>
    <name evidence="8" type="ORF">V565_223080</name>
</gene>
<dbReference type="PANTHER" id="PTHR46481">
    <property type="entry name" value="ZINC FINGER BED DOMAIN-CONTAINING PROTEIN 4"/>
    <property type="match status" value="1"/>
</dbReference>
<dbReference type="GO" id="GO:0005634">
    <property type="term" value="C:nucleus"/>
    <property type="evidence" value="ECO:0007669"/>
    <property type="project" value="UniProtKB-SubCell"/>
</dbReference>
<dbReference type="HOGENOM" id="CLU_009123_4_6_1"/>
<dbReference type="GO" id="GO:0046983">
    <property type="term" value="F:protein dimerization activity"/>
    <property type="evidence" value="ECO:0007669"/>
    <property type="project" value="InterPro"/>
</dbReference>
<keyword evidence="2" id="KW-0479">Metal-binding</keyword>
<proteinExistence type="predicted"/>
<dbReference type="Proteomes" id="UP000027456">
    <property type="component" value="Unassembled WGS sequence"/>
</dbReference>
<comment type="subcellular location">
    <subcellularLocation>
        <location evidence="1">Nucleus</location>
    </subcellularLocation>
</comment>
<evidence type="ECO:0000256" key="4">
    <source>
        <dbReference type="ARBA" id="ARBA00022833"/>
    </source>
</evidence>
<evidence type="ECO:0000256" key="1">
    <source>
        <dbReference type="ARBA" id="ARBA00004123"/>
    </source>
</evidence>
<dbReference type="InterPro" id="IPR012337">
    <property type="entry name" value="RNaseH-like_sf"/>
</dbReference>
<feature type="domain" description="HAT C-terminal dimerisation" evidence="7">
    <location>
        <begin position="91"/>
        <end position="155"/>
    </location>
</feature>
<feature type="region of interest" description="Disordered" evidence="6">
    <location>
        <begin position="30"/>
        <end position="50"/>
    </location>
</feature>
<keyword evidence="5" id="KW-0539">Nucleus</keyword>
<dbReference type="AlphaFoldDB" id="A0A074RKZ7"/>
<dbReference type="Pfam" id="PF05699">
    <property type="entry name" value="Dimer_Tnp_hAT"/>
    <property type="match status" value="1"/>
</dbReference>
<dbReference type="EMBL" id="AZST01001323">
    <property type="protein sequence ID" value="KEP46025.1"/>
    <property type="molecule type" value="Genomic_DNA"/>
</dbReference>
<dbReference type="PANTHER" id="PTHR46481:SF10">
    <property type="entry name" value="ZINC FINGER BED DOMAIN-CONTAINING PROTEIN 39"/>
    <property type="match status" value="1"/>
</dbReference>
<evidence type="ECO:0000256" key="3">
    <source>
        <dbReference type="ARBA" id="ARBA00022771"/>
    </source>
</evidence>
<feature type="compositionally biased region" description="Polar residues" evidence="6">
    <location>
        <begin position="31"/>
        <end position="47"/>
    </location>
</feature>
<evidence type="ECO:0000256" key="2">
    <source>
        <dbReference type="ARBA" id="ARBA00022723"/>
    </source>
</evidence>
<dbReference type="InterPro" id="IPR052035">
    <property type="entry name" value="ZnF_BED_domain_contain"/>
</dbReference>
<keyword evidence="4" id="KW-0862">Zinc</keyword>
<protein>
    <submittedName>
        <fullName evidence="8">HAT dimerization protein</fullName>
    </submittedName>
</protein>
<comment type="caution">
    <text evidence="8">The sequence shown here is derived from an EMBL/GenBank/DDBJ whole genome shotgun (WGS) entry which is preliminary data.</text>
</comment>
<evidence type="ECO:0000259" key="7">
    <source>
        <dbReference type="Pfam" id="PF05699"/>
    </source>
</evidence>
<dbReference type="GO" id="GO:0008270">
    <property type="term" value="F:zinc ion binding"/>
    <property type="evidence" value="ECO:0007669"/>
    <property type="project" value="UniProtKB-KW"/>
</dbReference>
<dbReference type="SUPFAM" id="SSF53098">
    <property type="entry name" value="Ribonuclease H-like"/>
    <property type="match status" value="1"/>
</dbReference>
<dbReference type="STRING" id="1423351.A0A074RKZ7"/>